<dbReference type="AlphaFoldDB" id="A0A5R9J1D6"/>
<dbReference type="Proteomes" id="UP000305654">
    <property type="component" value="Unassembled WGS sequence"/>
</dbReference>
<proteinExistence type="predicted"/>
<sequence length="103" mass="11947">MSRLFTSPSGRVISASQAEFQRNVFMPYGEWTCSSGRLVLFNRFYEPIWSRWNGLTTPADPREWVKGLAVQRWFYSEQDSERQKTEKAKAALQAWGLPTDIPV</sequence>
<comment type="caution">
    <text evidence="1">The sequence shown here is derived from an EMBL/GenBank/DDBJ whole genome shotgun (WGS) entry which is preliminary data.</text>
</comment>
<evidence type="ECO:0000313" key="1">
    <source>
        <dbReference type="EMBL" id="TLU71465.1"/>
    </source>
</evidence>
<dbReference type="OrthoDB" id="7871248at2"/>
<dbReference type="RefSeq" id="WP_138327103.1">
    <property type="nucleotide sequence ID" value="NZ_VCDI01000006.1"/>
</dbReference>
<accession>A0A5R9J1D6</accession>
<evidence type="ECO:0000313" key="2">
    <source>
        <dbReference type="Proteomes" id="UP000305654"/>
    </source>
</evidence>
<keyword evidence="2" id="KW-1185">Reference proteome</keyword>
<gene>
    <name evidence="1" type="ORF">FE263_16325</name>
</gene>
<protein>
    <submittedName>
        <fullName evidence="1">Uncharacterized protein</fullName>
    </submittedName>
</protein>
<reference evidence="1 2" key="1">
    <citation type="submission" date="2019-05" db="EMBL/GenBank/DDBJ databases">
        <authorList>
            <person name="Pankratov T."/>
            <person name="Grouzdev D."/>
        </authorList>
    </citation>
    <scope>NUCLEOTIDE SEQUENCE [LARGE SCALE GENOMIC DNA]</scope>
    <source>
        <strain evidence="1 2">KEBCLARHB70R</strain>
    </source>
</reference>
<name>A0A5R9J1D6_9PROT</name>
<dbReference type="EMBL" id="VCDI01000006">
    <property type="protein sequence ID" value="TLU71465.1"/>
    <property type="molecule type" value="Genomic_DNA"/>
</dbReference>
<organism evidence="1 2">
    <name type="scientific">Lichenicoccus roseus</name>
    <dbReference type="NCBI Taxonomy" id="2683649"/>
    <lineage>
        <taxon>Bacteria</taxon>
        <taxon>Pseudomonadati</taxon>
        <taxon>Pseudomonadota</taxon>
        <taxon>Alphaproteobacteria</taxon>
        <taxon>Acetobacterales</taxon>
        <taxon>Acetobacteraceae</taxon>
        <taxon>Lichenicoccus</taxon>
    </lineage>
</organism>